<dbReference type="InterPro" id="IPR014710">
    <property type="entry name" value="RmlC-like_jellyroll"/>
</dbReference>
<dbReference type="GO" id="GO:0005829">
    <property type="term" value="C:cytosol"/>
    <property type="evidence" value="ECO:0007669"/>
    <property type="project" value="TreeGrafter"/>
</dbReference>
<dbReference type="SUPFAM" id="SSF47413">
    <property type="entry name" value="lambda repressor-like DNA-binding domains"/>
    <property type="match status" value="1"/>
</dbReference>
<dbReference type="PROSITE" id="PS50943">
    <property type="entry name" value="HTH_CROC1"/>
    <property type="match status" value="1"/>
</dbReference>
<dbReference type="AlphaFoldDB" id="A0A2V4VMK7"/>
<sequence>MFMENKREGRGGHMDIGLAIRTIRKQKQITIMQMCEGTGLSKGFISNVENNKTSPSIATLESIADYLDVPLPYLLLTPEQRMNVVRKHERKQTTAGSGQIKVQQLTAKGAMRMSIVELPPGASTGISKHAGEESHLVMQGVIRAKQGEDEETLEAGDSFTWNAIVPHEVTNIGDEPAVVLIAVSKELELDHLLDT</sequence>
<proteinExistence type="predicted"/>
<evidence type="ECO:0000313" key="4">
    <source>
        <dbReference type="Proteomes" id="UP000247790"/>
    </source>
</evidence>
<dbReference type="SUPFAM" id="SSF51182">
    <property type="entry name" value="RmlC-like cupins"/>
    <property type="match status" value="1"/>
</dbReference>
<dbReference type="InterPro" id="IPR001387">
    <property type="entry name" value="Cro/C1-type_HTH"/>
</dbReference>
<dbReference type="GO" id="GO:0003700">
    <property type="term" value="F:DNA-binding transcription factor activity"/>
    <property type="evidence" value="ECO:0007669"/>
    <property type="project" value="TreeGrafter"/>
</dbReference>
<evidence type="ECO:0000256" key="1">
    <source>
        <dbReference type="ARBA" id="ARBA00023125"/>
    </source>
</evidence>
<name>A0A2V4VMK7_PAEBA</name>
<dbReference type="PANTHER" id="PTHR46797:SF2">
    <property type="entry name" value="TRANSCRIPTIONAL REGULATOR"/>
    <property type="match status" value="1"/>
</dbReference>
<accession>A0A2V4VMK7</accession>
<feature type="domain" description="HTH cro/C1-type" evidence="2">
    <location>
        <begin position="20"/>
        <end position="74"/>
    </location>
</feature>
<dbReference type="CDD" id="cd00093">
    <property type="entry name" value="HTH_XRE"/>
    <property type="match status" value="1"/>
</dbReference>
<dbReference type="Pfam" id="PF07883">
    <property type="entry name" value="Cupin_2"/>
    <property type="match status" value="1"/>
</dbReference>
<organism evidence="3 4">
    <name type="scientific">Paenibacillus barcinonensis</name>
    <dbReference type="NCBI Taxonomy" id="198119"/>
    <lineage>
        <taxon>Bacteria</taxon>
        <taxon>Bacillati</taxon>
        <taxon>Bacillota</taxon>
        <taxon>Bacilli</taxon>
        <taxon>Bacillales</taxon>
        <taxon>Paenibacillaceae</taxon>
        <taxon>Paenibacillus</taxon>
    </lineage>
</organism>
<dbReference type="Proteomes" id="UP000247790">
    <property type="component" value="Unassembled WGS sequence"/>
</dbReference>
<evidence type="ECO:0000313" key="3">
    <source>
        <dbReference type="EMBL" id="PYE50816.1"/>
    </source>
</evidence>
<gene>
    <name evidence="3" type="ORF">DFQ00_103235</name>
</gene>
<dbReference type="CDD" id="cd02209">
    <property type="entry name" value="cupin_XRE_C"/>
    <property type="match status" value="1"/>
</dbReference>
<dbReference type="GO" id="GO:0003677">
    <property type="term" value="F:DNA binding"/>
    <property type="evidence" value="ECO:0007669"/>
    <property type="project" value="UniProtKB-KW"/>
</dbReference>
<dbReference type="InterPro" id="IPR050807">
    <property type="entry name" value="TransReg_Diox_bact_type"/>
</dbReference>
<dbReference type="SMART" id="SM00530">
    <property type="entry name" value="HTH_XRE"/>
    <property type="match status" value="1"/>
</dbReference>
<comment type="caution">
    <text evidence="3">The sequence shown here is derived from an EMBL/GenBank/DDBJ whole genome shotgun (WGS) entry which is preliminary data.</text>
</comment>
<dbReference type="PANTHER" id="PTHR46797">
    <property type="entry name" value="HTH-TYPE TRANSCRIPTIONAL REGULATOR"/>
    <property type="match status" value="1"/>
</dbReference>
<evidence type="ECO:0000259" key="2">
    <source>
        <dbReference type="PROSITE" id="PS50943"/>
    </source>
</evidence>
<keyword evidence="1" id="KW-0238">DNA-binding</keyword>
<dbReference type="Gene3D" id="1.10.260.40">
    <property type="entry name" value="lambda repressor-like DNA-binding domains"/>
    <property type="match status" value="1"/>
</dbReference>
<dbReference type="EMBL" id="QJSW01000003">
    <property type="protein sequence ID" value="PYE50816.1"/>
    <property type="molecule type" value="Genomic_DNA"/>
</dbReference>
<dbReference type="InterPro" id="IPR010982">
    <property type="entry name" value="Lambda_DNA-bd_dom_sf"/>
</dbReference>
<reference evidence="3 4" key="1">
    <citation type="submission" date="2018-06" db="EMBL/GenBank/DDBJ databases">
        <title>Genomic Encyclopedia of Type Strains, Phase III (KMG-III): the genomes of soil and plant-associated and newly described type strains.</title>
        <authorList>
            <person name="Whitman W."/>
        </authorList>
    </citation>
    <scope>NUCLEOTIDE SEQUENCE [LARGE SCALE GENOMIC DNA]</scope>
    <source>
        <strain evidence="3 4">CECT 7022</strain>
    </source>
</reference>
<dbReference type="InterPro" id="IPR013096">
    <property type="entry name" value="Cupin_2"/>
</dbReference>
<protein>
    <submittedName>
        <fullName evidence="3">XRE family transcriptional regulator</fullName>
    </submittedName>
</protein>
<dbReference type="Gene3D" id="2.60.120.10">
    <property type="entry name" value="Jelly Rolls"/>
    <property type="match status" value="1"/>
</dbReference>
<dbReference type="Pfam" id="PF01381">
    <property type="entry name" value="HTH_3"/>
    <property type="match status" value="1"/>
</dbReference>
<dbReference type="InterPro" id="IPR011051">
    <property type="entry name" value="RmlC_Cupin_sf"/>
</dbReference>